<dbReference type="OrthoDB" id="10016590at2"/>
<dbReference type="RefSeq" id="WP_067124755.1">
    <property type="nucleotide sequence ID" value="NZ_JBFACD010000017.1"/>
</dbReference>
<sequence length="179" mass="19275">MGSPLPTRATRRARAFYERAVELGRADHSRWTVADAQVSIMVNLHRVRPYEALQAGRAAALRAFEELGDPYGKCAALRGLALTARIQGRLETALDLHAESHRPAVSHNLPLLEIADRVSEAERRLALGRTRDAIGILELALVDSRRPRASRLESKAAALLAGALEQSGQSSATAVVAGA</sequence>
<reference evidence="1 2" key="1">
    <citation type="submission" date="2015-10" db="EMBL/GenBank/DDBJ databases">
        <title>Draft genome sequence of Streptomyces yokosukanensis DSM 40224, type strain for the species Streptomyces yokosukanensis.</title>
        <authorList>
            <person name="Ruckert C."/>
            <person name="Winkler A."/>
            <person name="Kalinowski J."/>
            <person name="Kampfer P."/>
            <person name="Glaeser S."/>
        </authorList>
    </citation>
    <scope>NUCLEOTIDE SEQUENCE [LARGE SCALE GENOMIC DNA]</scope>
    <source>
        <strain evidence="1 2">DSM 40224</strain>
    </source>
</reference>
<name>A0A101P416_9ACTN</name>
<keyword evidence="2" id="KW-1185">Reference proteome</keyword>
<dbReference type="EMBL" id="LMWN01000027">
    <property type="protein sequence ID" value="KUN04531.1"/>
    <property type="molecule type" value="Genomic_DNA"/>
</dbReference>
<gene>
    <name evidence="1" type="ORF">AQI95_19485</name>
</gene>
<dbReference type="STRING" id="67386.AQI95_19485"/>
<dbReference type="Proteomes" id="UP000053127">
    <property type="component" value="Unassembled WGS sequence"/>
</dbReference>
<evidence type="ECO:0008006" key="3">
    <source>
        <dbReference type="Google" id="ProtNLM"/>
    </source>
</evidence>
<accession>A0A101P416</accession>
<proteinExistence type="predicted"/>
<dbReference type="Gene3D" id="1.25.40.10">
    <property type="entry name" value="Tetratricopeptide repeat domain"/>
    <property type="match status" value="1"/>
</dbReference>
<organism evidence="1 2">
    <name type="scientific">Streptomyces yokosukanensis</name>
    <dbReference type="NCBI Taxonomy" id="67386"/>
    <lineage>
        <taxon>Bacteria</taxon>
        <taxon>Bacillati</taxon>
        <taxon>Actinomycetota</taxon>
        <taxon>Actinomycetes</taxon>
        <taxon>Kitasatosporales</taxon>
        <taxon>Streptomycetaceae</taxon>
        <taxon>Streptomyces</taxon>
    </lineage>
</organism>
<evidence type="ECO:0000313" key="2">
    <source>
        <dbReference type="Proteomes" id="UP000053127"/>
    </source>
</evidence>
<evidence type="ECO:0000313" key="1">
    <source>
        <dbReference type="EMBL" id="KUN04531.1"/>
    </source>
</evidence>
<protein>
    <recommendedName>
        <fullName evidence="3">MalT-like TPR region domain-containing protein</fullName>
    </recommendedName>
</protein>
<comment type="caution">
    <text evidence="1">The sequence shown here is derived from an EMBL/GenBank/DDBJ whole genome shotgun (WGS) entry which is preliminary data.</text>
</comment>
<dbReference type="InterPro" id="IPR011990">
    <property type="entry name" value="TPR-like_helical_dom_sf"/>
</dbReference>
<dbReference type="AlphaFoldDB" id="A0A101P416"/>